<name>A0AAD9DGJ6_9STRA</name>
<feature type="region of interest" description="Disordered" evidence="5">
    <location>
        <begin position="1079"/>
        <end position="1135"/>
    </location>
</feature>
<dbReference type="Pfam" id="PF00016">
    <property type="entry name" value="RuBisCO_large"/>
    <property type="match status" value="1"/>
</dbReference>
<sequence length="1363" mass="149519">MDSNIIPDNLQHPERFWVDYVIEATSKDHASQIAREICLEQTVELPGTTQAVRSVEAYTVGTLERIEFLGTGDELPQFLNVLFGNTSLKRGVAVEDVTLSRHLMQNSNMFPGPKFGIAGIRKLLGVPQAPLLATALKPMGRSSEDFASMAYQLAKGGIDIIKDDHGLSNQKWAPFEQRVALCCDAVQRANRETGRNCLYAPCLNAPSDQIISRAYFSKDCGAGAVMLLPGISGFDAVRQLAADPASIYPSSSILPCWRVVQSSSHRRRGSCNSQEGGETDEEDHPRGLSHKFLFGLLPRLCGGDIVIFCNSGGRFEPIFPSPAGGMKLDRVKEMRKTFGDDTVFLIGGNLLEQGPDLEADARFFLRAARRDRQYCLPRELSHTMSSTINEEELTNSKYVTQRSSDAFESDAGIPSVAFVERVASNIRRRVLKAIPGSPGPGIRSVTGESFNGDPADLKLDRLIFSPVHYAVVLYSLLVEIGRLDEKAFDDYNVDGSTVELIGAEHSPGHAVTAGSLAQALSQAAGIGYARKLKNATGRVAVYMSDGEFQEGQTWEAVQAMVNLKINLVAVVDVNGQQCDGEMKQVCNVGDLARKLRAFGAEVHQVNGHNVSEIEMAVRHRSELPSFVLCNTNPCQGIPLMKARAPKLHYVRFKDTAEKRQFEHVLASMNHKVCNSGGNSGDIISTGVTNNVLKFQSVAERKPSAAETSRGEFSKVATKVDVVNRPHRAHLLEWMKLHPTAIVVTADLTSSCEADLIRDKLPQQYLSLGMAEQNMMSFCGGLARENFTPWIHTFGVFCTRRPFDQLAMSIGVPNLNVKILGFLPGLTTPGGVTHQAIDDVALSTAEVLAEHAVGKRLIRLGVPNCYTHGASRNYLVSEYGFDKYSLIKAIEELCHKKLIIVDQEDAMGQTRVAVKELPVTHREGHVFKHSASRQSILTTFCTPTQLQCLNDPTPTDAATGLATKIMFIDFTQQLTDNGDSPLKTESDGNKFCIFLWKMLDASESGSIGGDACRFFDALYAAYQDIMKLNSTATKFEHLLGWTIAKEYGEYAENYTFNFIYKPRPKKAAPAPVEVAAAAVGKASPPSPSPTSVAHAPGVQQGGTGQPKVDEDDDDDEPKPWEMEGWVPRTKNGKQKSPNVIRGELQRYIDKCKADGTMTQTKIIETMGVNNNTYRRFMNPKTYKDQWSALQNGTYSSAARLLEEVKYSEAKAKKSAGSSAKRKAATSTTGEVAPASKKSKKDQATELINRISAVEGVSDGSAIYDSCPVVVAKIKEFLQRDGITKAMLLKALGDINSNSLNRFLSGKQQDQCGNVTYQKAYVFFEKLRIMEGKAKSTKRLSNEEQNPQGFSTTKARAGRWIKVLY</sequence>
<feature type="domain" description="Transketolase-like pyrimidine-binding" evidence="6">
    <location>
        <begin position="724"/>
        <end position="867"/>
    </location>
</feature>
<dbReference type="Gene3D" id="3.40.50.970">
    <property type="match status" value="2"/>
</dbReference>
<dbReference type="Pfam" id="PF02779">
    <property type="entry name" value="Transket_pyr"/>
    <property type="match status" value="1"/>
</dbReference>
<comment type="caution">
    <text evidence="7">The sequence shown here is derived from an EMBL/GenBank/DDBJ whole genome shotgun (WGS) entry which is preliminary data.</text>
</comment>
<evidence type="ECO:0000256" key="5">
    <source>
        <dbReference type="SAM" id="MobiDB-lite"/>
    </source>
</evidence>
<evidence type="ECO:0000256" key="1">
    <source>
        <dbReference type="ARBA" id="ARBA00001941"/>
    </source>
</evidence>
<comment type="similarity">
    <text evidence="3">Belongs to the transketolase family.</text>
</comment>
<organism evidence="7 8">
    <name type="scientific">Skeletonema marinoi</name>
    <dbReference type="NCBI Taxonomy" id="267567"/>
    <lineage>
        <taxon>Eukaryota</taxon>
        <taxon>Sar</taxon>
        <taxon>Stramenopiles</taxon>
        <taxon>Ochrophyta</taxon>
        <taxon>Bacillariophyta</taxon>
        <taxon>Coscinodiscophyceae</taxon>
        <taxon>Thalassiosirophycidae</taxon>
        <taxon>Thalassiosirales</taxon>
        <taxon>Skeletonemataceae</taxon>
        <taxon>Skeletonema</taxon>
        <taxon>Skeletonema marinoi-dohrnii complex</taxon>
    </lineage>
</organism>
<dbReference type="EMBL" id="JATAAI010000003">
    <property type="protein sequence ID" value="KAK1746921.1"/>
    <property type="molecule type" value="Genomic_DNA"/>
</dbReference>
<dbReference type="SMART" id="SM00861">
    <property type="entry name" value="Transket_pyr"/>
    <property type="match status" value="1"/>
</dbReference>
<dbReference type="Gene3D" id="3.20.20.110">
    <property type="entry name" value="Ribulose bisphosphate carboxylase, large subunit, C-terminal domain"/>
    <property type="match status" value="1"/>
</dbReference>
<proteinExistence type="inferred from homology"/>
<evidence type="ECO:0000259" key="6">
    <source>
        <dbReference type="SMART" id="SM00861"/>
    </source>
</evidence>
<reference evidence="7" key="1">
    <citation type="submission" date="2023-06" db="EMBL/GenBank/DDBJ databases">
        <title>Survivors Of The Sea: Transcriptome response of Skeletonema marinoi to long-term dormancy.</title>
        <authorList>
            <person name="Pinder M.I.M."/>
            <person name="Kourtchenko O."/>
            <person name="Robertson E.K."/>
            <person name="Larsson T."/>
            <person name="Maumus F."/>
            <person name="Osuna-Cruz C.M."/>
            <person name="Vancaester E."/>
            <person name="Stenow R."/>
            <person name="Vandepoele K."/>
            <person name="Ploug H."/>
            <person name="Bruchert V."/>
            <person name="Godhe A."/>
            <person name="Topel M."/>
        </authorList>
    </citation>
    <scope>NUCLEOTIDE SEQUENCE</scope>
    <source>
        <strain evidence="7">R05AC</strain>
    </source>
</reference>
<dbReference type="GO" id="GO:0015977">
    <property type="term" value="P:carbon fixation"/>
    <property type="evidence" value="ECO:0007669"/>
    <property type="project" value="InterPro"/>
</dbReference>
<protein>
    <submittedName>
        <fullName evidence="7">RuBisCO large chain family protein</fullName>
    </submittedName>
</protein>
<comment type="cofactor">
    <cofactor evidence="1">
        <name>Co(2+)</name>
        <dbReference type="ChEBI" id="CHEBI:48828"/>
    </cofactor>
</comment>
<evidence type="ECO:0000313" key="8">
    <source>
        <dbReference type="Proteomes" id="UP001224775"/>
    </source>
</evidence>
<gene>
    <name evidence="7" type="ORF">QTG54_002265</name>
</gene>
<dbReference type="InterPro" id="IPR036422">
    <property type="entry name" value="RuBisCO_lsu_N_sf"/>
</dbReference>
<evidence type="ECO:0000256" key="2">
    <source>
        <dbReference type="ARBA" id="ARBA00001964"/>
    </source>
</evidence>
<comment type="cofactor">
    <cofactor evidence="2">
        <name>thiamine diphosphate</name>
        <dbReference type="ChEBI" id="CHEBI:58937"/>
    </cofactor>
</comment>
<dbReference type="CDD" id="cd07033">
    <property type="entry name" value="TPP_PYR_DXS_TK_like"/>
    <property type="match status" value="1"/>
</dbReference>
<dbReference type="SUPFAM" id="SSF51649">
    <property type="entry name" value="RuBisCo, C-terminal domain"/>
    <property type="match status" value="1"/>
</dbReference>
<evidence type="ECO:0000256" key="3">
    <source>
        <dbReference type="ARBA" id="ARBA00007131"/>
    </source>
</evidence>
<dbReference type="Gene3D" id="3.30.70.150">
    <property type="entry name" value="RuBisCO large subunit, N-terminal domain"/>
    <property type="match status" value="1"/>
</dbReference>
<dbReference type="SUPFAM" id="SSF52518">
    <property type="entry name" value="Thiamin diphosphate-binding fold (THDP-binding)"/>
    <property type="match status" value="2"/>
</dbReference>
<feature type="region of interest" description="Disordered" evidence="5">
    <location>
        <begin position="1210"/>
        <end position="1239"/>
    </location>
</feature>
<evidence type="ECO:0000256" key="4">
    <source>
        <dbReference type="ARBA" id="ARBA00023052"/>
    </source>
</evidence>
<keyword evidence="8" id="KW-1185">Reference proteome</keyword>
<dbReference type="Proteomes" id="UP001224775">
    <property type="component" value="Unassembled WGS sequence"/>
</dbReference>
<dbReference type="PANTHER" id="PTHR47514">
    <property type="entry name" value="TRANSKETOLASE N-TERMINAL SECTION-RELATED"/>
    <property type="match status" value="1"/>
</dbReference>
<dbReference type="InterPro" id="IPR005475">
    <property type="entry name" value="Transketolase-like_Pyr-bd"/>
</dbReference>
<keyword evidence="4" id="KW-0786">Thiamine pyrophosphate</keyword>
<accession>A0AAD9DGJ6</accession>
<dbReference type="GO" id="GO:0016984">
    <property type="term" value="F:ribulose-bisphosphate carboxylase activity"/>
    <property type="evidence" value="ECO:0007669"/>
    <property type="project" value="InterPro"/>
</dbReference>
<dbReference type="PANTHER" id="PTHR47514:SF1">
    <property type="entry name" value="TRANSKETOLASE N-TERMINAL SECTION-RELATED"/>
    <property type="match status" value="1"/>
</dbReference>
<dbReference type="InterPro" id="IPR005474">
    <property type="entry name" value="Transketolase_N"/>
</dbReference>
<dbReference type="InterPro" id="IPR036376">
    <property type="entry name" value="RuBisCO_lsu_C_sf"/>
</dbReference>
<evidence type="ECO:0000313" key="7">
    <source>
        <dbReference type="EMBL" id="KAK1746921.1"/>
    </source>
</evidence>
<dbReference type="Pfam" id="PF24852">
    <property type="entry name" value="DUF7726"/>
    <property type="match status" value="2"/>
</dbReference>
<dbReference type="InterPro" id="IPR029061">
    <property type="entry name" value="THDP-binding"/>
</dbReference>
<dbReference type="InterPro" id="IPR056143">
    <property type="entry name" value="DUF7726"/>
</dbReference>
<dbReference type="GO" id="GO:0000287">
    <property type="term" value="F:magnesium ion binding"/>
    <property type="evidence" value="ECO:0007669"/>
    <property type="project" value="InterPro"/>
</dbReference>
<dbReference type="Pfam" id="PF00456">
    <property type="entry name" value="Transketolase_N"/>
    <property type="match status" value="1"/>
</dbReference>
<dbReference type="InterPro" id="IPR000685">
    <property type="entry name" value="RuBisCO_lsu_C"/>
</dbReference>